<evidence type="ECO:0000313" key="2">
    <source>
        <dbReference type="Proteomes" id="UP000250572"/>
    </source>
</evidence>
<comment type="caution">
    <text evidence="1">The sequence shown here is derived from an EMBL/GenBank/DDBJ whole genome shotgun (WGS) entry which is preliminary data.</text>
</comment>
<dbReference type="Proteomes" id="UP000250572">
    <property type="component" value="Unassembled WGS sequence"/>
</dbReference>
<dbReference type="EMBL" id="NHOQ01001009">
    <property type="protein sequence ID" value="PWA27311.1"/>
    <property type="molecule type" value="Genomic_DNA"/>
</dbReference>
<protein>
    <submittedName>
        <fullName evidence="1">Uncharacterized protein</fullName>
    </submittedName>
</protein>
<dbReference type="AlphaFoldDB" id="A0A315VVI7"/>
<feature type="non-terminal residue" evidence="1">
    <location>
        <position position="1"/>
    </location>
</feature>
<organism evidence="1 2">
    <name type="scientific">Gambusia affinis</name>
    <name type="common">Western mosquitofish</name>
    <name type="synonym">Heterandria affinis</name>
    <dbReference type="NCBI Taxonomy" id="33528"/>
    <lineage>
        <taxon>Eukaryota</taxon>
        <taxon>Metazoa</taxon>
        <taxon>Chordata</taxon>
        <taxon>Craniata</taxon>
        <taxon>Vertebrata</taxon>
        <taxon>Euteleostomi</taxon>
        <taxon>Actinopterygii</taxon>
        <taxon>Neopterygii</taxon>
        <taxon>Teleostei</taxon>
        <taxon>Neoteleostei</taxon>
        <taxon>Acanthomorphata</taxon>
        <taxon>Ovalentaria</taxon>
        <taxon>Atherinomorphae</taxon>
        <taxon>Cyprinodontiformes</taxon>
        <taxon>Poeciliidae</taxon>
        <taxon>Poeciliinae</taxon>
        <taxon>Gambusia</taxon>
    </lineage>
</organism>
<accession>A0A315VVI7</accession>
<reference evidence="1 2" key="1">
    <citation type="journal article" date="2018" name="G3 (Bethesda)">
        <title>A High-Quality Reference Genome for the Invasive Mosquitofish Gambusia affinis Using a Chicago Library.</title>
        <authorList>
            <person name="Hoffberg S.L."/>
            <person name="Troendle N.J."/>
            <person name="Glenn T.C."/>
            <person name="Mahmud O."/>
            <person name="Louha S."/>
            <person name="Chalopin D."/>
            <person name="Bennetzen J.L."/>
            <person name="Mauricio R."/>
        </authorList>
    </citation>
    <scope>NUCLEOTIDE SEQUENCE [LARGE SCALE GENOMIC DNA]</scope>
    <source>
        <strain evidence="1">NE01/NJP1002.9</strain>
        <tissue evidence="1">Muscle</tissue>
    </source>
</reference>
<sequence length="65" mass="7677">DPYHKERCNSKGFSSFLEDDFVILVNLQRFQLLLFQRGALLLAKYLNEFLNDQLTAAEETFTEFK</sequence>
<keyword evidence="2" id="KW-1185">Reference proteome</keyword>
<name>A0A315VVI7_GAMAF</name>
<gene>
    <name evidence="1" type="ORF">CCH79_00020004</name>
</gene>
<proteinExistence type="predicted"/>
<evidence type="ECO:0000313" key="1">
    <source>
        <dbReference type="EMBL" id="PWA27311.1"/>
    </source>
</evidence>